<dbReference type="InterPro" id="IPR036748">
    <property type="entry name" value="MTH938-like_sf"/>
</dbReference>
<dbReference type="PANTHER" id="PTHR21192:SF2">
    <property type="entry name" value="NADH DEHYDROGENASE [UBIQUINONE] 1 ALPHA SUBCOMPLEX ASSEMBLY FACTOR 3"/>
    <property type="match status" value="1"/>
</dbReference>
<dbReference type="AlphaFoldDB" id="A0A381R592"/>
<gene>
    <name evidence="1" type="ORF">METZ01_LOCUS39736</name>
</gene>
<dbReference type="InterPro" id="IPR007523">
    <property type="entry name" value="NDUFAF3/AAMDC"/>
</dbReference>
<dbReference type="Gene3D" id="3.40.1230.10">
    <property type="entry name" value="MTH938-like"/>
    <property type="match status" value="1"/>
</dbReference>
<reference evidence="1" key="1">
    <citation type="submission" date="2018-05" db="EMBL/GenBank/DDBJ databases">
        <authorList>
            <person name="Lanie J.A."/>
            <person name="Ng W.-L."/>
            <person name="Kazmierczak K.M."/>
            <person name="Andrzejewski T.M."/>
            <person name="Davidsen T.M."/>
            <person name="Wayne K.J."/>
            <person name="Tettelin H."/>
            <person name="Glass J.I."/>
            <person name="Rusch D."/>
            <person name="Podicherti R."/>
            <person name="Tsui H.-C.T."/>
            <person name="Winkler M.E."/>
        </authorList>
    </citation>
    <scope>NUCLEOTIDE SEQUENCE</scope>
</reference>
<dbReference type="Pfam" id="PF04430">
    <property type="entry name" value="DUF498"/>
    <property type="match status" value="1"/>
</dbReference>
<dbReference type="PANTHER" id="PTHR21192">
    <property type="entry name" value="NUCLEAR PROTEIN E3-3"/>
    <property type="match status" value="1"/>
</dbReference>
<evidence type="ECO:0008006" key="2">
    <source>
        <dbReference type="Google" id="ProtNLM"/>
    </source>
</evidence>
<organism evidence="1">
    <name type="scientific">marine metagenome</name>
    <dbReference type="NCBI Taxonomy" id="408172"/>
    <lineage>
        <taxon>unclassified sequences</taxon>
        <taxon>metagenomes</taxon>
        <taxon>ecological metagenomes</taxon>
    </lineage>
</organism>
<evidence type="ECO:0000313" key="1">
    <source>
        <dbReference type="EMBL" id="SUZ86882.1"/>
    </source>
</evidence>
<protein>
    <recommendedName>
        <fullName evidence="2">NADH dehydrogenase [ubiquinone] 1 alpha subcomplex assembly factor 3</fullName>
    </recommendedName>
</protein>
<proteinExistence type="predicted"/>
<dbReference type="EMBL" id="UINC01001704">
    <property type="protein sequence ID" value="SUZ86882.1"/>
    <property type="molecule type" value="Genomic_DNA"/>
</dbReference>
<accession>A0A381R592</accession>
<name>A0A381R592_9ZZZZ</name>
<dbReference type="SUPFAM" id="SSF64076">
    <property type="entry name" value="MTH938-like"/>
    <property type="match status" value="1"/>
</dbReference>
<sequence>MKEINNSLIEARGPNKIKFKGVWYTDSLIIFNNEVIHPWDHSAANELSIHDFSLAIENSCAVVLLGTGEQQIFPNHSLMTSLLKKGIGVEVMDTVSACRTYNILTAEYRDPMTMLIL</sequence>